<comment type="caution">
    <text evidence="2">The sequence shown here is derived from an EMBL/GenBank/DDBJ whole genome shotgun (WGS) entry which is preliminary data.</text>
</comment>
<protein>
    <submittedName>
        <fullName evidence="2">Uncharacterized protein</fullName>
    </submittedName>
</protein>
<gene>
    <name evidence="2" type="ORF">Ocin01_07619</name>
</gene>
<sequence length="71" mass="7830">MFSSSNVRLGGRVWRLQKSVKEVQHNLVPSSPFSQASAFRQGSNVDRNSATQISKAKQLPHQSCNNRTASS</sequence>
<accession>A0A1D2N1B6</accession>
<evidence type="ECO:0000313" key="2">
    <source>
        <dbReference type="EMBL" id="ODM99062.1"/>
    </source>
</evidence>
<evidence type="ECO:0000256" key="1">
    <source>
        <dbReference type="SAM" id="MobiDB-lite"/>
    </source>
</evidence>
<proteinExistence type="predicted"/>
<evidence type="ECO:0000313" key="3">
    <source>
        <dbReference type="Proteomes" id="UP000094527"/>
    </source>
</evidence>
<name>A0A1D2N1B6_ORCCI</name>
<dbReference type="EMBL" id="LJIJ01000302">
    <property type="protein sequence ID" value="ODM99062.1"/>
    <property type="molecule type" value="Genomic_DNA"/>
</dbReference>
<dbReference type="AlphaFoldDB" id="A0A1D2N1B6"/>
<keyword evidence="3" id="KW-1185">Reference proteome</keyword>
<feature type="region of interest" description="Disordered" evidence="1">
    <location>
        <begin position="33"/>
        <end position="71"/>
    </location>
</feature>
<organism evidence="2 3">
    <name type="scientific">Orchesella cincta</name>
    <name type="common">Springtail</name>
    <name type="synonym">Podura cincta</name>
    <dbReference type="NCBI Taxonomy" id="48709"/>
    <lineage>
        <taxon>Eukaryota</taxon>
        <taxon>Metazoa</taxon>
        <taxon>Ecdysozoa</taxon>
        <taxon>Arthropoda</taxon>
        <taxon>Hexapoda</taxon>
        <taxon>Collembola</taxon>
        <taxon>Entomobryomorpha</taxon>
        <taxon>Entomobryoidea</taxon>
        <taxon>Orchesellidae</taxon>
        <taxon>Orchesellinae</taxon>
        <taxon>Orchesella</taxon>
    </lineage>
</organism>
<reference evidence="2 3" key="1">
    <citation type="journal article" date="2016" name="Genome Biol. Evol.">
        <title>Gene Family Evolution Reflects Adaptation to Soil Environmental Stressors in the Genome of the Collembolan Orchesella cincta.</title>
        <authorList>
            <person name="Faddeeva-Vakhrusheva A."/>
            <person name="Derks M.F."/>
            <person name="Anvar S.Y."/>
            <person name="Agamennone V."/>
            <person name="Suring W."/>
            <person name="Smit S."/>
            <person name="van Straalen N.M."/>
            <person name="Roelofs D."/>
        </authorList>
    </citation>
    <scope>NUCLEOTIDE SEQUENCE [LARGE SCALE GENOMIC DNA]</scope>
    <source>
        <tissue evidence="2">Mixed pool</tissue>
    </source>
</reference>
<dbReference type="Proteomes" id="UP000094527">
    <property type="component" value="Unassembled WGS sequence"/>
</dbReference>